<dbReference type="KEGG" id="scas:SACC_14590"/>
<dbReference type="AlphaFoldDB" id="A0AAQ4CRL1"/>
<keyword evidence="2" id="KW-1185">Reference proteome</keyword>
<evidence type="ECO:0000313" key="1">
    <source>
        <dbReference type="EMBL" id="BDB98442.1"/>
    </source>
</evidence>
<evidence type="ECO:0000313" key="2">
    <source>
        <dbReference type="Proteomes" id="UP001319921"/>
    </source>
</evidence>
<dbReference type="EMBL" id="AP025226">
    <property type="protein sequence ID" value="BDB98442.1"/>
    <property type="molecule type" value="Genomic_DNA"/>
</dbReference>
<organism evidence="1 2">
    <name type="scientific">Saccharolobus caldissimus</name>
    <dbReference type="NCBI Taxonomy" id="1702097"/>
    <lineage>
        <taxon>Archaea</taxon>
        <taxon>Thermoproteota</taxon>
        <taxon>Thermoprotei</taxon>
        <taxon>Sulfolobales</taxon>
        <taxon>Sulfolobaceae</taxon>
        <taxon>Saccharolobus</taxon>
    </lineage>
</organism>
<gene>
    <name evidence="1" type="ORF">SACC_14590</name>
</gene>
<dbReference type="Proteomes" id="UP001319921">
    <property type="component" value="Chromosome"/>
</dbReference>
<proteinExistence type="predicted"/>
<reference evidence="1 2" key="1">
    <citation type="journal article" date="2022" name="Microbiol. Resour. Announc.">
        <title>Complete Genome Sequence of the Hyperthermophilic and Acidophilic Archaeon Saccharolobus caldissimus Strain HS-3T.</title>
        <authorList>
            <person name="Sakai H.D."/>
            <person name="Kurosawa N."/>
        </authorList>
    </citation>
    <scope>NUCLEOTIDE SEQUENCE [LARGE SCALE GENOMIC DNA]</scope>
    <source>
        <strain evidence="1 2">JCM32116</strain>
    </source>
</reference>
<dbReference type="RefSeq" id="WP_229572313.1">
    <property type="nucleotide sequence ID" value="NZ_AP025226.1"/>
</dbReference>
<name>A0AAQ4CRL1_9CREN</name>
<dbReference type="GeneID" id="68866185"/>
<sequence>MKTLLLPNSNLNIVKKRRSIVLMPESQLEKMAKVKRGEIITFGRFKVLSVGSKSKNKIRSDNG</sequence>
<accession>A0AAQ4CRL1</accession>
<protein>
    <submittedName>
        <fullName evidence="1">Uncharacterized protein</fullName>
    </submittedName>
</protein>